<dbReference type="Proteomes" id="UP000077275">
    <property type="component" value="Unassembled WGS sequence"/>
</dbReference>
<dbReference type="PATRIC" id="fig|47311.3.peg.662"/>
<evidence type="ECO:0000313" key="2">
    <source>
        <dbReference type="Proteomes" id="UP000077275"/>
    </source>
</evidence>
<gene>
    <name evidence="1" type="ORF">MBCUT_05890</name>
</gene>
<keyword evidence="2" id="KW-1185">Reference proteome</keyword>
<dbReference type="RefSeq" id="WP_157082450.1">
    <property type="nucleotide sequence ID" value="NZ_LWMW01000087.1"/>
</dbReference>
<accession>A0A166EJK1</accession>
<sequence>MRQCKFIIRCVKCDYEEPDKYTENCDFEGNDSGIVCSNCGGEMYYCLE</sequence>
<name>A0A166EJK1_9EURY</name>
<comment type="caution">
    <text evidence="1">The sequence shown here is derived from an EMBL/GenBank/DDBJ whole genome shotgun (WGS) entry which is preliminary data.</text>
</comment>
<organism evidence="1 2">
    <name type="scientific">Methanobrevibacter cuticularis</name>
    <dbReference type="NCBI Taxonomy" id="47311"/>
    <lineage>
        <taxon>Archaea</taxon>
        <taxon>Methanobacteriati</taxon>
        <taxon>Methanobacteriota</taxon>
        <taxon>Methanomada group</taxon>
        <taxon>Methanobacteria</taxon>
        <taxon>Methanobacteriales</taxon>
        <taxon>Methanobacteriaceae</taxon>
        <taxon>Methanobrevibacter</taxon>
    </lineage>
</organism>
<dbReference type="AlphaFoldDB" id="A0A166EJK1"/>
<proteinExistence type="predicted"/>
<dbReference type="EMBL" id="LWMW01000087">
    <property type="protein sequence ID" value="KZX16725.1"/>
    <property type="molecule type" value="Genomic_DNA"/>
</dbReference>
<evidence type="ECO:0000313" key="1">
    <source>
        <dbReference type="EMBL" id="KZX16725.1"/>
    </source>
</evidence>
<reference evidence="1 2" key="1">
    <citation type="submission" date="2016-04" db="EMBL/GenBank/DDBJ databases">
        <title>Genome sequence of Methanobrevibacter cuticularis DSM 11139.</title>
        <authorList>
            <person name="Poehlein A."/>
            <person name="Seedorf H."/>
            <person name="Daniel R."/>
        </authorList>
    </citation>
    <scope>NUCLEOTIDE SEQUENCE [LARGE SCALE GENOMIC DNA]</scope>
    <source>
        <strain evidence="1 2">DSM 11139</strain>
    </source>
</reference>
<protein>
    <submittedName>
        <fullName evidence="1">Uncharacterized protein</fullName>
    </submittedName>
</protein>